<feature type="region of interest" description="Disordered" evidence="1">
    <location>
        <begin position="1096"/>
        <end position="1241"/>
    </location>
</feature>
<proteinExistence type="predicted"/>
<gene>
    <name evidence="3" type="ORF">SCF082_LOCUS349</name>
</gene>
<sequence length="1557" mass="174627">MSDSAAVSTWSGDPSEFESFVIACRWFEKALKPSERTQAAPKIWARLTGPAKAVVKHLDPDEFASDEGLQRLLTVLRTSPLQQLPVPDSFKRLDVWHHLKRGQQESIPELLVREEDLFVQLQQALKRARQDRNLLSHADLVRDPVARPPPSTPSQSPINLTGSRYADRIPPDAPQEARDRAPGGDASTSFEDAEQSRGWTRKQQVWWNEDAGYDQSHEDHWIEEWPYDDWYGDPGHDEEAFWHAWPGHDEEWMEDSPWSEWPPDELPVAEGDEDPLEQQYAEAYTLANEGRSTSRKGSGKGFGKGFKGKSKKGKGYGKPIQFHSLTVPLFPLHVYFKEQVQGCRVIIDTGASENAVGSTALQHMLEASGLDHEVTTADRPVFRFGNGLQAQAKRRVDLKGTSLGSISFYVLGNEAHQTPPLMGGKTLRELKAMLAYERNLFLYQAPHEETWSAVQMAPHASSHVSIDLLEKAVATDLSVFGCREIFGPDSLGMDKSKQPCAVDDPRALSSFPCFGEHKPKMRQNQYASWMTCQACGLRTSYVSKRDFEGDSRHMGPHPHLISAALEQLRQTMPASQVSEKMNGKVMELKGIQLQQGLTNTQAINMTFPEYCRRMGISMKSNPTSPAREKSPASPAPKAKIHPTAAGLPIPQTELLKMAAAKFLESLDPEEISEFVTGQKTKEEILASRRTIKKFQKEPKEEVMGAISIASSEEEPDPRRSRMHPESHRATLVLTEELARKGSQCDEDWPRHHVHYAHYEHYEHIGRKGSSFAWPGGGKRAGVAPSTARKLATNMAVIGALITAPMHGLFGMMSDQADFCEVACAPTSSLSECMASMGHNIQRINYKEGFDLEKKEGTMKFGELMSSKPPRQTWVSLPCTRLTGLTNLTQRDEYEWAAFEKRVNRDLKRADEVVQSLEPVLASDGHVSWEWPTGASAYYPEKMVQAVCKAIEQTWTWADNQSSWSLTKDIETYFIDLPNGANNITAEHEGILMEEESREWRWYEQLAREEDPVPSQEQLQQDLQGAEIRQMPQAVYRPDTWKITEEGERRWLIRVHSLPRLAMFTSSRTTSCPAAEDELTGRRIAILRGLQENSEQFEINDDYKESEDPNRSLQDRWVGETKFEMKQSVPKPGREKREKSLPVDTGQKKSKGIKAGVKRKSEAAQSSSSKRGPEHELQDEQQGSALPDVPGISPLTTALRDRGPSAVDGVPGVHDKPPCSTSECKLPGGHSGPHMDADGSQFTWSKQDGRVDVEPQAEELEVPSEVESEESAASSAELMTEREIHLLQDTNTTPKSKAPKEVFYALEIDAFYGLVQSPRCWFNDLCNTMKSIGWETILGDRCLFVLFDDSRNLIGIAGVHVDDVLIGGSSHPKFTESLQALKSKYTWGKWESEAMDFAGCHIRQSPTTKEIRIDQKDYIQKWLDEMELSPSRSKEVKSYLTTSEVTQLRGVLGSAAWKASQSGPHYAADIGLLLSEVPFATVQTALKANKLVREIKRTSEQCLIFPHWGSHWINEPEKHAGLADVAMQALMKAQDPQSTRHSWCFWLIMVASNLVEVA</sequence>
<dbReference type="Pfam" id="PF07727">
    <property type="entry name" value="RVT_2"/>
    <property type="match status" value="1"/>
</dbReference>
<comment type="caution">
    <text evidence="3">The sequence shown here is derived from an EMBL/GenBank/DDBJ whole genome shotgun (WGS) entry which is preliminary data.</text>
</comment>
<feature type="compositionally biased region" description="Basic and acidic residues" evidence="1">
    <location>
        <begin position="165"/>
        <end position="182"/>
    </location>
</feature>
<dbReference type="EMBL" id="CAXAMM010000114">
    <property type="protein sequence ID" value="CAK8985961.1"/>
    <property type="molecule type" value="Genomic_DNA"/>
</dbReference>
<dbReference type="Proteomes" id="UP001642464">
    <property type="component" value="Unassembled WGS sequence"/>
</dbReference>
<keyword evidence="4" id="KW-1185">Reference proteome</keyword>
<feature type="region of interest" description="Disordered" evidence="1">
    <location>
        <begin position="139"/>
        <end position="203"/>
    </location>
</feature>
<feature type="region of interest" description="Disordered" evidence="1">
    <location>
        <begin position="286"/>
        <end position="314"/>
    </location>
</feature>
<reference evidence="3 4" key="1">
    <citation type="submission" date="2024-02" db="EMBL/GenBank/DDBJ databases">
        <authorList>
            <person name="Chen Y."/>
            <person name="Shah S."/>
            <person name="Dougan E. K."/>
            <person name="Thang M."/>
            <person name="Chan C."/>
        </authorList>
    </citation>
    <scope>NUCLEOTIDE SEQUENCE [LARGE SCALE GENOMIC DNA]</scope>
</reference>
<dbReference type="InterPro" id="IPR013103">
    <property type="entry name" value="RVT_2"/>
</dbReference>
<dbReference type="PROSITE" id="PS00141">
    <property type="entry name" value="ASP_PROTEASE"/>
    <property type="match status" value="1"/>
</dbReference>
<feature type="compositionally biased region" description="Basic residues" evidence="1">
    <location>
        <begin position="1147"/>
        <end position="1157"/>
    </location>
</feature>
<feature type="compositionally biased region" description="Basic and acidic residues" evidence="1">
    <location>
        <begin position="716"/>
        <end position="726"/>
    </location>
</feature>
<accession>A0ABP0H6X2</accession>
<dbReference type="InterPro" id="IPR001969">
    <property type="entry name" value="Aspartic_peptidase_AS"/>
</dbReference>
<feature type="compositionally biased region" description="Polar residues" evidence="1">
    <location>
        <begin position="153"/>
        <end position="162"/>
    </location>
</feature>
<feature type="region of interest" description="Disordered" evidence="1">
    <location>
        <begin position="707"/>
        <end position="726"/>
    </location>
</feature>
<name>A0ABP0H6X2_9DINO</name>
<feature type="compositionally biased region" description="Basic and acidic residues" evidence="1">
    <location>
        <begin position="1100"/>
        <end position="1124"/>
    </location>
</feature>
<feature type="region of interest" description="Disordered" evidence="1">
    <location>
        <begin position="619"/>
        <end position="643"/>
    </location>
</feature>
<protein>
    <submittedName>
        <fullName evidence="3">Retrovirus-related Pol polyprotein from transposon RE1 (Retro element 1) (AtRE1)</fullName>
    </submittedName>
</protein>
<evidence type="ECO:0000256" key="1">
    <source>
        <dbReference type="SAM" id="MobiDB-lite"/>
    </source>
</evidence>
<feature type="region of interest" description="Disordered" evidence="1">
    <location>
        <begin position="1256"/>
        <end position="1277"/>
    </location>
</feature>
<feature type="compositionally biased region" description="Acidic residues" evidence="1">
    <location>
        <begin position="1256"/>
        <end position="1269"/>
    </location>
</feature>
<organism evidence="3 4">
    <name type="scientific">Durusdinium trenchii</name>
    <dbReference type="NCBI Taxonomy" id="1381693"/>
    <lineage>
        <taxon>Eukaryota</taxon>
        <taxon>Sar</taxon>
        <taxon>Alveolata</taxon>
        <taxon>Dinophyceae</taxon>
        <taxon>Suessiales</taxon>
        <taxon>Symbiodiniaceae</taxon>
        <taxon>Durusdinium</taxon>
    </lineage>
</organism>
<feature type="domain" description="Reverse transcriptase Ty1/copia-type" evidence="2">
    <location>
        <begin position="1303"/>
        <end position="1432"/>
    </location>
</feature>
<evidence type="ECO:0000313" key="3">
    <source>
        <dbReference type="EMBL" id="CAK8985961.1"/>
    </source>
</evidence>
<evidence type="ECO:0000313" key="4">
    <source>
        <dbReference type="Proteomes" id="UP001642464"/>
    </source>
</evidence>
<feature type="compositionally biased region" description="Basic and acidic residues" evidence="1">
    <location>
        <begin position="1131"/>
        <end position="1140"/>
    </location>
</feature>
<evidence type="ECO:0000259" key="2">
    <source>
        <dbReference type="Pfam" id="PF07727"/>
    </source>
</evidence>